<dbReference type="PANTHER" id="PTHR30545">
    <property type="entry name" value="SUGAR FERMENTATION STIMULATION PROTEIN A"/>
    <property type="match status" value="1"/>
</dbReference>
<feature type="domain" description="SfsA N-terminal OB" evidence="3">
    <location>
        <begin position="13"/>
        <end position="77"/>
    </location>
</feature>
<dbReference type="Pfam" id="PF01986">
    <property type="entry name" value="DUF123"/>
    <property type="match status" value="1"/>
</dbReference>
<name>A0ABP2L5E8_9FIRM</name>
<evidence type="ECO:0000313" key="4">
    <source>
        <dbReference type="EMBL" id="EGL39407.1"/>
    </source>
</evidence>
<accession>A0ABP2L5E8</accession>
<organism evidence="4 5">
    <name type="scientific">Megasphaera lornae</name>
    <dbReference type="NCBI Taxonomy" id="1000568"/>
    <lineage>
        <taxon>Bacteria</taxon>
        <taxon>Bacillati</taxon>
        <taxon>Bacillota</taxon>
        <taxon>Negativicutes</taxon>
        <taxon>Veillonellales</taxon>
        <taxon>Veillonellaceae</taxon>
        <taxon>Megasphaera</taxon>
    </lineage>
</organism>
<dbReference type="Pfam" id="PF03749">
    <property type="entry name" value="SfsA"/>
    <property type="match status" value="1"/>
</dbReference>
<evidence type="ECO:0000256" key="1">
    <source>
        <dbReference type="HAMAP-Rule" id="MF_00095"/>
    </source>
</evidence>
<dbReference type="Proteomes" id="UP000004018">
    <property type="component" value="Unassembled WGS sequence"/>
</dbReference>
<dbReference type="InterPro" id="IPR005224">
    <property type="entry name" value="SfsA"/>
</dbReference>
<comment type="similarity">
    <text evidence="1">Belongs to the SfsA family.</text>
</comment>
<dbReference type="InterPro" id="IPR040452">
    <property type="entry name" value="SfsA_C"/>
</dbReference>
<dbReference type="Pfam" id="PF17746">
    <property type="entry name" value="SfsA_N"/>
    <property type="match status" value="1"/>
</dbReference>
<dbReference type="PANTHER" id="PTHR30545:SF2">
    <property type="entry name" value="SUGAR FERMENTATION STIMULATION PROTEIN A"/>
    <property type="match status" value="1"/>
</dbReference>
<comment type="caution">
    <text evidence="4">The sequence shown here is derived from an EMBL/GenBank/DDBJ whole genome shotgun (WGS) entry which is preliminary data.</text>
</comment>
<evidence type="ECO:0000259" key="3">
    <source>
        <dbReference type="Pfam" id="PF17746"/>
    </source>
</evidence>
<dbReference type="InterPro" id="IPR041465">
    <property type="entry name" value="SfsA_N"/>
</dbReference>
<dbReference type="CDD" id="cd22359">
    <property type="entry name" value="SfsA-like_bacterial"/>
    <property type="match status" value="1"/>
</dbReference>
<dbReference type="CDD" id="cd10441">
    <property type="entry name" value="GIY-YIG_COG1833"/>
    <property type="match status" value="1"/>
</dbReference>
<feature type="domain" description="Sugar fermentation stimulation protein C-terminal" evidence="2">
    <location>
        <begin position="81"/>
        <end position="200"/>
    </location>
</feature>
<dbReference type="EMBL" id="AFIJ01000038">
    <property type="protein sequence ID" value="EGL39407.1"/>
    <property type="molecule type" value="Genomic_DNA"/>
</dbReference>
<dbReference type="InterPro" id="IPR002837">
    <property type="entry name" value="DUF123"/>
</dbReference>
<dbReference type="NCBIfam" id="TIGR00230">
    <property type="entry name" value="sfsA"/>
    <property type="match status" value="1"/>
</dbReference>
<proteinExistence type="inferred from homology"/>
<evidence type="ECO:0000313" key="5">
    <source>
        <dbReference type="Proteomes" id="UP000004018"/>
    </source>
</evidence>
<gene>
    <name evidence="1 4" type="primary">sfsA</name>
    <name evidence="4" type="ORF">HMPREF1039_0881</name>
</gene>
<keyword evidence="5" id="KW-1185">Reference proteome</keyword>
<evidence type="ECO:0000259" key="2">
    <source>
        <dbReference type="Pfam" id="PF03749"/>
    </source>
</evidence>
<dbReference type="Gene3D" id="2.40.50.580">
    <property type="match status" value="1"/>
</dbReference>
<protein>
    <recommendedName>
        <fullName evidence="1">Sugar fermentation stimulation protein homolog</fullName>
    </recommendedName>
</protein>
<dbReference type="RefSeq" id="WP_007391573.1">
    <property type="nucleotide sequence ID" value="NZ_AFIJ01000038.1"/>
</dbReference>
<dbReference type="Gene3D" id="3.40.1350.60">
    <property type="match status" value="1"/>
</dbReference>
<sequence length="379" mass="43809">MQETSEVKVGIFLNRPNRFLCEVEIDGTIECCHLPNPGRMWELLFPRVRMYVRRSGQKNRRTAYDVIGVEREGIPILLDTQYTNEVAARLIQEKKIPAWKDWQVLRREVAVGHSRFDLLLGRGPERFYVEVKSCTLFGRHGAMFPDAVTERGKKHLLTLAAMREEGIRTGILFLVQWDRARWFLPDYHTDPAFASVFFNVAPRLDWQAFSVHWTPTFQMPEPAGPLFYPAQVLDKENHDSGVYLVILQVERSIRIEIGAMGERIFPAGYYVYIGSAKKHLTARLERHKRLRKKMHWHIDYLRQQAKVTATVPIRTSAPLEHSLAAAVQAVSEGSVPGFGCTDCSCRSHLFMFSQNPLQQRDFVQVIEDFRINRLEALIE</sequence>
<dbReference type="HAMAP" id="MF_00095">
    <property type="entry name" value="SfsA"/>
    <property type="match status" value="1"/>
</dbReference>
<reference evidence="4 5" key="1">
    <citation type="submission" date="2011-04" db="EMBL/GenBank/DDBJ databases">
        <authorList>
            <person name="Harkins D.M."/>
            <person name="Madupu R."/>
            <person name="Durkin A.S."/>
            <person name="Torralba M."/>
            <person name="Methe B."/>
            <person name="Sutton G.G."/>
            <person name="Nelson K.E."/>
        </authorList>
    </citation>
    <scope>NUCLEOTIDE SEQUENCE [LARGE SCALE GENOMIC DNA]</scope>
    <source>
        <strain evidence="4 5">UPII 199-6</strain>
    </source>
</reference>